<dbReference type="AlphaFoldDB" id="M2QLQ6"/>
<dbReference type="EMBL" id="ANMG01000021">
    <property type="protein sequence ID" value="EMD27636.1"/>
    <property type="molecule type" value="Genomic_DNA"/>
</dbReference>
<reference evidence="2 3" key="1">
    <citation type="submission" date="2012-10" db="EMBL/GenBank/DDBJ databases">
        <title>Genome assembly of Amycolatopsis azurea DSM 43854.</title>
        <authorList>
            <person name="Khatri I."/>
            <person name="Kaur I."/>
            <person name="Subramanian S."/>
            <person name="Mayilraj S."/>
        </authorList>
    </citation>
    <scope>NUCLEOTIDE SEQUENCE [LARGE SCALE GENOMIC DNA]</scope>
    <source>
        <strain evidence="2 3">DSM 43854</strain>
    </source>
</reference>
<name>M2QLQ6_9PSEU</name>
<protein>
    <submittedName>
        <fullName evidence="2">Uncharacterized protein</fullName>
    </submittedName>
</protein>
<proteinExistence type="predicted"/>
<evidence type="ECO:0000256" key="1">
    <source>
        <dbReference type="SAM" id="MobiDB-lite"/>
    </source>
</evidence>
<evidence type="ECO:0000313" key="3">
    <source>
        <dbReference type="Proteomes" id="UP000014137"/>
    </source>
</evidence>
<evidence type="ECO:0000313" key="2">
    <source>
        <dbReference type="EMBL" id="EMD27636.1"/>
    </source>
</evidence>
<gene>
    <name evidence="2" type="ORF">C791_1932</name>
</gene>
<accession>M2QLQ6</accession>
<organism evidence="2 3">
    <name type="scientific">Amycolatopsis azurea DSM 43854</name>
    <dbReference type="NCBI Taxonomy" id="1238180"/>
    <lineage>
        <taxon>Bacteria</taxon>
        <taxon>Bacillati</taxon>
        <taxon>Actinomycetota</taxon>
        <taxon>Actinomycetes</taxon>
        <taxon>Pseudonocardiales</taxon>
        <taxon>Pseudonocardiaceae</taxon>
        <taxon>Amycolatopsis</taxon>
    </lineage>
</organism>
<sequence>MERHARSLYWPNRNAGDWSWDVANPPPNLSPWSPRRDWPWPS</sequence>
<dbReference type="PATRIC" id="fig|1238180.3.peg.2531"/>
<comment type="caution">
    <text evidence="2">The sequence shown here is derived from an EMBL/GenBank/DDBJ whole genome shotgun (WGS) entry which is preliminary data.</text>
</comment>
<feature type="region of interest" description="Disordered" evidence="1">
    <location>
        <begin position="12"/>
        <end position="42"/>
    </location>
</feature>
<dbReference type="Proteomes" id="UP000014137">
    <property type="component" value="Unassembled WGS sequence"/>
</dbReference>